<feature type="transmembrane region" description="Helical" evidence="8">
    <location>
        <begin position="436"/>
        <end position="469"/>
    </location>
</feature>
<evidence type="ECO:0000256" key="1">
    <source>
        <dbReference type="ARBA" id="ARBA00004651"/>
    </source>
</evidence>
<feature type="transmembrane region" description="Helical" evidence="8">
    <location>
        <begin position="87"/>
        <end position="107"/>
    </location>
</feature>
<proteinExistence type="predicted"/>
<reference evidence="10" key="1">
    <citation type="journal article" date="2020" name="mSystems">
        <title>Genome- and Community-Level Interaction Insights into Carbon Utilization and Element Cycling Functions of Hydrothermarchaeota in Hydrothermal Sediment.</title>
        <authorList>
            <person name="Zhou Z."/>
            <person name="Liu Y."/>
            <person name="Xu W."/>
            <person name="Pan J."/>
            <person name="Luo Z.H."/>
            <person name="Li M."/>
        </authorList>
    </citation>
    <scope>NUCLEOTIDE SEQUENCE [LARGE SCALE GENOMIC DNA]</scope>
    <source>
        <strain evidence="10">SpSt-897</strain>
    </source>
</reference>
<organism evidence="10">
    <name type="scientific">Desulfobacca acetoxidans</name>
    <dbReference type="NCBI Taxonomy" id="60893"/>
    <lineage>
        <taxon>Bacteria</taxon>
        <taxon>Pseudomonadati</taxon>
        <taxon>Thermodesulfobacteriota</taxon>
        <taxon>Desulfobaccia</taxon>
        <taxon>Desulfobaccales</taxon>
        <taxon>Desulfobaccaceae</taxon>
        <taxon>Desulfobacca</taxon>
    </lineage>
</organism>
<feature type="domain" description="NADH:quinone oxidoreductase/Mrp antiporter transmembrane" evidence="9">
    <location>
        <begin position="141"/>
        <end position="436"/>
    </location>
</feature>
<feature type="transmembrane region" description="Helical" evidence="8">
    <location>
        <begin position="584"/>
        <end position="604"/>
    </location>
</feature>
<feature type="transmembrane region" description="Helical" evidence="8">
    <location>
        <begin position="489"/>
        <end position="507"/>
    </location>
</feature>
<feature type="transmembrane region" description="Helical" evidence="8">
    <location>
        <begin position="360"/>
        <end position="377"/>
    </location>
</feature>
<evidence type="ECO:0000256" key="3">
    <source>
        <dbReference type="ARBA" id="ARBA00022692"/>
    </source>
</evidence>
<dbReference type="InterPro" id="IPR001750">
    <property type="entry name" value="ND/Mrp_TM"/>
</dbReference>
<keyword evidence="5" id="KW-0560">Oxidoreductase</keyword>
<evidence type="ECO:0000256" key="2">
    <source>
        <dbReference type="ARBA" id="ARBA00022475"/>
    </source>
</evidence>
<keyword evidence="3 7" id="KW-0812">Transmembrane</keyword>
<dbReference type="EMBL" id="DTMF01000315">
    <property type="protein sequence ID" value="HGF35321.1"/>
    <property type="molecule type" value="Genomic_DNA"/>
</dbReference>
<feature type="transmembrane region" description="Helical" evidence="8">
    <location>
        <begin position="119"/>
        <end position="139"/>
    </location>
</feature>
<feature type="transmembrane region" description="Helical" evidence="8">
    <location>
        <begin position="703"/>
        <end position="723"/>
    </location>
</feature>
<dbReference type="PANTHER" id="PTHR42682:SF3">
    <property type="entry name" value="FORMATE HYDROGENLYASE SUBUNIT 3-RELATED"/>
    <property type="match status" value="1"/>
</dbReference>
<evidence type="ECO:0000256" key="8">
    <source>
        <dbReference type="SAM" id="Phobius"/>
    </source>
</evidence>
<feature type="transmembrane region" description="Helical" evidence="8">
    <location>
        <begin position="284"/>
        <end position="307"/>
    </location>
</feature>
<dbReference type="GO" id="GO:0005886">
    <property type="term" value="C:plasma membrane"/>
    <property type="evidence" value="ECO:0007669"/>
    <property type="project" value="UniProtKB-SubCell"/>
</dbReference>
<evidence type="ECO:0000256" key="6">
    <source>
        <dbReference type="ARBA" id="ARBA00023136"/>
    </source>
</evidence>
<dbReference type="GO" id="GO:0016491">
    <property type="term" value="F:oxidoreductase activity"/>
    <property type="evidence" value="ECO:0007669"/>
    <property type="project" value="UniProtKB-KW"/>
</dbReference>
<keyword evidence="4 8" id="KW-1133">Transmembrane helix</keyword>
<protein>
    <recommendedName>
        <fullName evidence="9">NADH:quinone oxidoreductase/Mrp antiporter transmembrane domain-containing protein</fullName>
    </recommendedName>
</protein>
<feature type="transmembrane region" description="Helical" evidence="8">
    <location>
        <begin position="40"/>
        <end position="62"/>
    </location>
</feature>
<dbReference type="PANTHER" id="PTHR42682">
    <property type="entry name" value="HYDROGENASE-4 COMPONENT F"/>
    <property type="match status" value="1"/>
</dbReference>
<dbReference type="InterPro" id="IPR003918">
    <property type="entry name" value="NADH_UbQ_OxRdtase"/>
</dbReference>
<sequence length="724" mass="78986">MRLTELRAMIDLHRLFFLFLILCAAGVGLAAVLPRRQNRIVLAWIGSLSALTILVVSGEVLLSDRVWQVELWDLWSLGTMILRMDRLSALFVFITGLVFLPVSIFSVQYMNLKKYAKRYSFRSFGIFYHLLFASVILLLVAGDVFSFLLTWEAMSIFSYLLVNYEHEKEETIRSGYLMLSLGEAGTLAVLLAFFLLGRTGTGLDFPSLKAGAAGMSEASRWAVFLLSFFGFGVKAGLVPANIWLPRAHPAAPGNVSAILSGVILNLGLYGIVRLNADLLPISSVGAGAIVLIVGTVSALVGILYATIRNDLKEMLAYSSIENIGIITAGLGAGFIFRVAELPVLAGIAFIAAFYHLLNHSLYKALLFLGAGAVDFSAGERNMDRLGGLIRVMPWTSLFFLVGALSIAALPPFNGFVSEWLTLQTMLQSVALQHMGIKIVFALCAAALALTAALAVTCFVKAFAMSFLGIARSQKAAEAVEVARSMQTPLGILALSCLLFGILPTYVIPVLDNAVATFTQEQIVEELVPPFFTVTKGDPKFGEAFIAEFHDLGAQVGRNFIPGRGLVVLHRGTERNPVVFAMSTSYTFVVLILLLAGSLLIIRVLTRVRSVTRGPAWEGGVRQLFPKMTYTATGFSNPVRVIFQAVFRPSTFDEVKETVAEHFLIAVKIQRKEVYILERTIFSPGARLVQSLATQFGRIHSGSVNLYAAYILITLAIVLVIQRLM</sequence>
<dbReference type="GO" id="GO:0042773">
    <property type="term" value="P:ATP synthesis coupled electron transport"/>
    <property type="evidence" value="ECO:0007669"/>
    <property type="project" value="InterPro"/>
</dbReference>
<gene>
    <name evidence="10" type="ORF">ENW96_13245</name>
</gene>
<evidence type="ECO:0000256" key="7">
    <source>
        <dbReference type="RuleBase" id="RU000320"/>
    </source>
</evidence>
<feature type="transmembrane region" description="Helical" evidence="8">
    <location>
        <begin position="397"/>
        <end position="416"/>
    </location>
</feature>
<dbReference type="Pfam" id="PF00361">
    <property type="entry name" value="Proton_antipo_M"/>
    <property type="match status" value="1"/>
</dbReference>
<evidence type="ECO:0000256" key="4">
    <source>
        <dbReference type="ARBA" id="ARBA00022989"/>
    </source>
</evidence>
<evidence type="ECO:0000256" key="5">
    <source>
        <dbReference type="ARBA" id="ARBA00023002"/>
    </source>
</evidence>
<feature type="transmembrane region" description="Helical" evidence="8">
    <location>
        <begin position="221"/>
        <end position="244"/>
    </location>
</feature>
<evidence type="ECO:0000259" key="9">
    <source>
        <dbReference type="Pfam" id="PF00361"/>
    </source>
</evidence>
<comment type="caution">
    <text evidence="10">The sequence shown here is derived from an EMBL/GenBank/DDBJ whole genome shotgun (WGS) entry which is preliminary data.</text>
</comment>
<feature type="transmembrane region" description="Helical" evidence="8">
    <location>
        <begin position="251"/>
        <end position="272"/>
    </location>
</feature>
<evidence type="ECO:0000313" key="10">
    <source>
        <dbReference type="EMBL" id="HGF35321.1"/>
    </source>
</evidence>
<dbReference type="GO" id="GO:0008137">
    <property type="term" value="F:NADH dehydrogenase (ubiquinone) activity"/>
    <property type="evidence" value="ECO:0007669"/>
    <property type="project" value="InterPro"/>
</dbReference>
<name>A0A7C3V1C7_9BACT</name>
<dbReference type="AlphaFoldDB" id="A0A7C3V1C7"/>
<keyword evidence="2" id="KW-1003">Cell membrane</keyword>
<feature type="transmembrane region" description="Helical" evidence="8">
    <location>
        <begin position="145"/>
        <end position="164"/>
    </location>
</feature>
<dbReference type="InterPro" id="IPR052175">
    <property type="entry name" value="ComplexI-like_HydComp"/>
</dbReference>
<feature type="transmembrane region" description="Helical" evidence="8">
    <location>
        <begin position="176"/>
        <end position="196"/>
    </location>
</feature>
<comment type="subcellular location">
    <subcellularLocation>
        <location evidence="1">Cell membrane</location>
        <topology evidence="1">Multi-pass membrane protein</topology>
    </subcellularLocation>
    <subcellularLocation>
        <location evidence="7">Membrane</location>
        <topology evidence="7">Multi-pass membrane protein</topology>
    </subcellularLocation>
</comment>
<feature type="transmembrane region" description="Helical" evidence="8">
    <location>
        <begin position="12"/>
        <end position="33"/>
    </location>
</feature>
<dbReference type="PRINTS" id="PR01437">
    <property type="entry name" value="NUOXDRDTASE4"/>
</dbReference>
<accession>A0A7C3V1C7</accession>
<keyword evidence="6 8" id="KW-0472">Membrane</keyword>